<dbReference type="EMBL" id="MU865918">
    <property type="protein sequence ID" value="KAK4454096.1"/>
    <property type="molecule type" value="Genomic_DNA"/>
</dbReference>
<keyword evidence="3" id="KW-1185">Reference proteome</keyword>
<keyword evidence="2" id="KW-0808">Transferase</keyword>
<evidence type="ECO:0000256" key="1">
    <source>
        <dbReference type="SAM" id="MobiDB-lite"/>
    </source>
</evidence>
<feature type="region of interest" description="Disordered" evidence="1">
    <location>
        <begin position="312"/>
        <end position="342"/>
    </location>
</feature>
<keyword evidence="2" id="KW-0489">Methyltransferase</keyword>
<dbReference type="GO" id="GO:0008168">
    <property type="term" value="F:methyltransferase activity"/>
    <property type="evidence" value="ECO:0007669"/>
    <property type="project" value="UniProtKB-KW"/>
</dbReference>
<reference evidence="2" key="1">
    <citation type="journal article" date="2023" name="Mol. Phylogenet. Evol.">
        <title>Genome-scale phylogeny and comparative genomics of the fungal order Sordariales.</title>
        <authorList>
            <person name="Hensen N."/>
            <person name="Bonometti L."/>
            <person name="Westerberg I."/>
            <person name="Brannstrom I.O."/>
            <person name="Guillou S."/>
            <person name="Cros-Aarteil S."/>
            <person name="Calhoun S."/>
            <person name="Haridas S."/>
            <person name="Kuo A."/>
            <person name="Mondo S."/>
            <person name="Pangilinan J."/>
            <person name="Riley R."/>
            <person name="LaButti K."/>
            <person name="Andreopoulos B."/>
            <person name="Lipzen A."/>
            <person name="Chen C."/>
            <person name="Yan M."/>
            <person name="Daum C."/>
            <person name="Ng V."/>
            <person name="Clum A."/>
            <person name="Steindorff A."/>
            <person name="Ohm R.A."/>
            <person name="Martin F."/>
            <person name="Silar P."/>
            <person name="Natvig D.O."/>
            <person name="Lalanne C."/>
            <person name="Gautier V."/>
            <person name="Ament-Velasquez S.L."/>
            <person name="Kruys A."/>
            <person name="Hutchinson M.I."/>
            <person name="Powell A.J."/>
            <person name="Barry K."/>
            <person name="Miller A.N."/>
            <person name="Grigoriev I.V."/>
            <person name="Debuchy R."/>
            <person name="Gladieux P."/>
            <person name="Hiltunen Thoren M."/>
            <person name="Johannesson H."/>
        </authorList>
    </citation>
    <scope>NUCLEOTIDE SEQUENCE</scope>
    <source>
        <strain evidence="2">PSN243</strain>
    </source>
</reference>
<protein>
    <submittedName>
        <fullName evidence="2">S-adenosyl-L-methionine-dependent methyltransferase</fullName>
    </submittedName>
</protein>
<evidence type="ECO:0000313" key="3">
    <source>
        <dbReference type="Proteomes" id="UP001321760"/>
    </source>
</evidence>
<dbReference type="CDD" id="cd02440">
    <property type="entry name" value="AdoMet_MTases"/>
    <property type="match status" value="1"/>
</dbReference>
<evidence type="ECO:0000313" key="2">
    <source>
        <dbReference type="EMBL" id="KAK4454096.1"/>
    </source>
</evidence>
<dbReference type="SUPFAM" id="SSF53335">
    <property type="entry name" value="S-adenosyl-L-methionine-dependent methyltransferases"/>
    <property type="match status" value="1"/>
</dbReference>
<dbReference type="InterPro" id="IPR050508">
    <property type="entry name" value="Methyltransf_Superfamily"/>
</dbReference>
<dbReference type="Gene3D" id="3.40.50.150">
    <property type="entry name" value="Vaccinia Virus protein VP39"/>
    <property type="match status" value="1"/>
</dbReference>
<dbReference type="GO" id="GO:0032259">
    <property type="term" value="P:methylation"/>
    <property type="evidence" value="ECO:0007669"/>
    <property type="project" value="UniProtKB-KW"/>
</dbReference>
<dbReference type="PANTHER" id="PTHR42912:SF83">
    <property type="entry name" value="METHYLTRANSFERASE TYPE 11 DOMAIN-CONTAINING PROTEIN"/>
    <property type="match status" value="1"/>
</dbReference>
<organism evidence="2 3">
    <name type="scientific">Podospora aff. communis PSN243</name>
    <dbReference type="NCBI Taxonomy" id="3040156"/>
    <lineage>
        <taxon>Eukaryota</taxon>
        <taxon>Fungi</taxon>
        <taxon>Dikarya</taxon>
        <taxon>Ascomycota</taxon>
        <taxon>Pezizomycotina</taxon>
        <taxon>Sordariomycetes</taxon>
        <taxon>Sordariomycetidae</taxon>
        <taxon>Sordariales</taxon>
        <taxon>Podosporaceae</taxon>
        <taxon>Podospora</taxon>
    </lineage>
</organism>
<accession>A0AAV9H248</accession>
<gene>
    <name evidence="2" type="ORF">QBC34DRAFT_394242</name>
</gene>
<reference evidence="2" key="2">
    <citation type="submission" date="2023-05" db="EMBL/GenBank/DDBJ databases">
        <authorList>
            <consortium name="Lawrence Berkeley National Laboratory"/>
            <person name="Steindorff A."/>
            <person name="Hensen N."/>
            <person name="Bonometti L."/>
            <person name="Westerberg I."/>
            <person name="Brannstrom I.O."/>
            <person name="Guillou S."/>
            <person name="Cros-Aarteil S."/>
            <person name="Calhoun S."/>
            <person name="Haridas S."/>
            <person name="Kuo A."/>
            <person name="Mondo S."/>
            <person name="Pangilinan J."/>
            <person name="Riley R."/>
            <person name="Labutti K."/>
            <person name="Andreopoulos B."/>
            <person name="Lipzen A."/>
            <person name="Chen C."/>
            <person name="Yanf M."/>
            <person name="Daum C."/>
            <person name="Ng V."/>
            <person name="Clum A."/>
            <person name="Ohm R."/>
            <person name="Martin F."/>
            <person name="Silar P."/>
            <person name="Natvig D."/>
            <person name="Lalanne C."/>
            <person name="Gautier V."/>
            <person name="Ament-Velasquez S.L."/>
            <person name="Kruys A."/>
            <person name="Hutchinson M.I."/>
            <person name="Powell A.J."/>
            <person name="Barry K."/>
            <person name="Miller A.N."/>
            <person name="Grigoriev I.V."/>
            <person name="Debuchy R."/>
            <person name="Gladieux P."/>
            <person name="Thoren M.H."/>
            <person name="Johannesson H."/>
        </authorList>
    </citation>
    <scope>NUCLEOTIDE SEQUENCE</scope>
    <source>
        <strain evidence="2">PSN243</strain>
    </source>
</reference>
<dbReference type="Pfam" id="PF13489">
    <property type="entry name" value="Methyltransf_23"/>
    <property type="match status" value="1"/>
</dbReference>
<comment type="caution">
    <text evidence="2">The sequence shown here is derived from an EMBL/GenBank/DDBJ whole genome shotgun (WGS) entry which is preliminary data.</text>
</comment>
<dbReference type="PANTHER" id="PTHR42912">
    <property type="entry name" value="METHYLTRANSFERASE"/>
    <property type="match status" value="1"/>
</dbReference>
<dbReference type="Proteomes" id="UP001321760">
    <property type="component" value="Unassembled WGS sequence"/>
</dbReference>
<dbReference type="InterPro" id="IPR029063">
    <property type="entry name" value="SAM-dependent_MTases_sf"/>
</dbReference>
<dbReference type="AlphaFoldDB" id="A0AAV9H248"/>
<name>A0AAV9H248_9PEZI</name>
<sequence length="342" mass="37614">MFLGMAAAFYTLPFAFEYFNPTEKKKPNAILPAGCCAPTGRPVGMDITRAPHATPRERRDAAEEFDRGQNFPEWLMGITAVRKTLGVEAEGDVLELAVGTGRNLGFYVWEGVLKEGGEGMRSYTGVDISGDMVGVARDRLRDAVPGLAKVMRRRRAEGMPEEGLAVEVCNGKVRLFVGDAEGELPAPPGVEGDAEGRYDTVIQTFGLCSVAEPKRLLENAARAVKPDTGRIILVEHGRGTWEWFNEWFVDRSAQGHFDTYGCWWNRDIEAAVREAEKTVPGLEVVALKRPGLLQFGTLFLIELRVNSKKIPGGRVTGEKAGKPQAAKGSEEPKRSNWWFGSQ</sequence>
<proteinExistence type="predicted"/>